<keyword evidence="1" id="KW-0676">Redox-active center</keyword>
<dbReference type="Proteomes" id="UP000786183">
    <property type="component" value="Unassembled WGS sequence"/>
</dbReference>
<dbReference type="EMBL" id="JACGBB010000012">
    <property type="protein sequence ID" value="MBZ7987692.1"/>
    <property type="molecule type" value="Genomic_DNA"/>
</dbReference>
<evidence type="ECO:0000259" key="2">
    <source>
        <dbReference type="PROSITE" id="PS51352"/>
    </source>
</evidence>
<keyword evidence="4" id="KW-1185">Reference proteome</keyword>
<proteinExistence type="predicted"/>
<evidence type="ECO:0000313" key="3">
    <source>
        <dbReference type="EMBL" id="MBZ7987692.1"/>
    </source>
</evidence>
<dbReference type="PROSITE" id="PS51257">
    <property type="entry name" value="PROKAR_LIPOPROTEIN"/>
    <property type="match status" value="1"/>
</dbReference>
<dbReference type="InterPro" id="IPR036249">
    <property type="entry name" value="Thioredoxin-like_sf"/>
</dbReference>
<dbReference type="PANTHER" id="PTHR42852">
    <property type="entry name" value="THIOL:DISULFIDE INTERCHANGE PROTEIN DSBE"/>
    <property type="match status" value="1"/>
</dbReference>
<dbReference type="PROSITE" id="PS51352">
    <property type="entry name" value="THIOREDOXIN_2"/>
    <property type="match status" value="1"/>
</dbReference>
<dbReference type="InterPro" id="IPR017937">
    <property type="entry name" value="Thioredoxin_CS"/>
</dbReference>
<dbReference type="PANTHER" id="PTHR42852:SF13">
    <property type="entry name" value="PROTEIN DIPZ"/>
    <property type="match status" value="1"/>
</dbReference>
<gene>
    <name evidence="3" type="ORF">AVCANL283_06210</name>
</gene>
<dbReference type="InterPro" id="IPR013766">
    <property type="entry name" value="Thioredoxin_domain"/>
</dbReference>
<accession>A0ABS7WSF8</accession>
<dbReference type="CDD" id="cd02966">
    <property type="entry name" value="TlpA_like_family"/>
    <property type="match status" value="1"/>
</dbReference>
<sequence>MNKIFLLFFLLFFAACNDEKLELNQKAPNLKAFNTQNQKVNLRFNGIELVEFWQNGCAACLKVMASLDEFAKKNNILIYSINSVDKLELIKEYEKTHNYSSMIFLQDSLDITWQRYEIFALPTLFIIKDGIVKEKILGDRGFNYIQERIKAYL</sequence>
<dbReference type="PROSITE" id="PS00194">
    <property type="entry name" value="THIOREDOXIN_1"/>
    <property type="match status" value="1"/>
</dbReference>
<evidence type="ECO:0000313" key="4">
    <source>
        <dbReference type="Proteomes" id="UP000786183"/>
    </source>
</evidence>
<feature type="domain" description="Thioredoxin" evidence="2">
    <location>
        <begin position="21"/>
        <end position="153"/>
    </location>
</feature>
<dbReference type="Gene3D" id="3.40.30.10">
    <property type="entry name" value="Glutaredoxin"/>
    <property type="match status" value="1"/>
</dbReference>
<evidence type="ECO:0000256" key="1">
    <source>
        <dbReference type="ARBA" id="ARBA00023284"/>
    </source>
</evidence>
<dbReference type="InterPro" id="IPR050553">
    <property type="entry name" value="Thioredoxin_ResA/DsbE_sf"/>
</dbReference>
<name>A0ABS7WSF8_9BACT</name>
<protein>
    <submittedName>
        <fullName evidence="3">TlpA family protein disulfide reductase</fullName>
    </submittedName>
</protein>
<reference evidence="3 4" key="1">
    <citation type="submission" date="2020-07" db="EMBL/GenBank/DDBJ databases">
        <title>Transfer of Campylobacter canadensis to the novel genus Avispirillum gen. nov., that also includes two novel species recovered from migratory waterfowl: Avispirillum anseris sp. nov. and Avispirillum brantae sp. nov.</title>
        <authorList>
            <person name="Miller W.G."/>
            <person name="Chapman M.H."/>
            <person name="Yee E."/>
            <person name="Inglis G.D."/>
        </authorList>
    </citation>
    <scope>NUCLEOTIDE SEQUENCE [LARGE SCALE GENOMIC DNA]</scope>
    <source>
        <strain evidence="3 4">L283</strain>
    </source>
</reference>
<comment type="caution">
    <text evidence="3">The sequence shown here is derived from an EMBL/GenBank/DDBJ whole genome shotgun (WGS) entry which is preliminary data.</text>
</comment>
<dbReference type="SUPFAM" id="SSF52833">
    <property type="entry name" value="Thioredoxin-like"/>
    <property type="match status" value="1"/>
</dbReference>
<dbReference type="RefSeq" id="WP_172233948.1">
    <property type="nucleotide sequence ID" value="NZ_CP035946.1"/>
</dbReference>
<organism evidence="3 4">
    <name type="scientific">Campylobacter canadensis</name>
    <dbReference type="NCBI Taxonomy" id="449520"/>
    <lineage>
        <taxon>Bacteria</taxon>
        <taxon>Pseudomonadati</taxon>
        <taxon>Campylobacterota</taxon>
        <taxon>Epsilonproteobacteria</taxon>
        <taxon>Campylobacterales</taxon>
        <taxon>Campylobacteraceae</taxon>
        <taxon>Campylobacter</taxon>
    </lineage>
</organism>